<dbReference type="AlphaFoldDB" id="A0A1Y1IAL3"/>
<reference evidence="1 2" key="1">
    <citation type="journal article" date="2014" name="Nat. Commun.">
        <title>Klebsormidium flaccidum genome reveals primary factors for plant terrestrial adaptation.</title>
        <authorList>
            <person name="Hori K."/>
            <person name="Maruyama F."/>
            <person name="Fujisawa T."/>
            <person name="Togashi T."/>
            <person name="Yamamoto N."/>
            <person name="Seo M."/>
            <person name="Sato S."/>
            <person name="Yamada T."/>
            <person name="Mori H."/>
            <person name="Tajima N."/>
            <person name="Moriyama T."/>
            <person name="Ikeuchi M."/>
            <person name="Watanabe M."/>
            <person name="Wada H."/>
            <person name="Kobayashi K."/>
            <person name="Saito M."/>
            <person name="Masuda T."/>
            <person name="Sasaki-Sekimoto Y."/>
            <person name="Mashiguchi K."/>
            <person name="Awai K."/>
            <person name="Shimojima M."/>
            <person name="Masuda S."/>
            <person name="Iwai M."/>
            <person name="Nobusawa T."/>
            <person name="Narise T."/>
            <person name="Kondo S."/>
            <person name="Saito H."/>
            <person name="Sato R."/>
            <person name="Murakawa M."/>
            <person name="Ihara Y."/>
            <person name="Oshima-Yamada Y."/>
            <person name="Ohtaka K."/>
            <person name="Satoh M."/>
            <person name="Sonobe K."/>
            <person name="Ishii M."/>
            <person name="Ohtani R."/>
            <person name="Kanamori-Sato M."/>
            <person name="Honoki R."/>
            <person name="Miyazaki D."/>
            <person name="Mochizuki H."/>
            <person name="Umetsu J."/>
            <person name="Higashi K."/>
            <person name="Shibata D."/>
            <person name="Kamiya Y."/>
            <person name="Sato N."/>
            <person name="Nakamura Y."/>
            <person name="Tabata S."/>
            <person name="Ida S."/>
            <person name="Kurokawa K."/>
            <person name="Ohta H."/>
        </authorList>
    </citation>
    <scope>NUCLEOTIDE SEQUENCE [LARGE SCALE GENOMIC DNA]</scope>
    <source>
        <strain evidence="1 2">NIES-2285</strain>
    </source>
</reference>
<dbReference type="Proteomes" id="UP000054558">
    <property type="component" value="Unassembled WGS sequence"/>
</dbReference>
<keyword evidence="2" id="KW-1185">Reference proteome</keyword>
<organism evidence="1 2">
    <name type="scientific">Klebsormidium nitens</name>
    <name type="common">Green alga</name>
    <name type="synonym">Ulothrix nitens</name>
    <dbReference type="NCBI Taxonomy" id="105231"/>
    <lineage>
        <taxon>Eukaryota</taxon>
        <taxon>Viridiplantae</taxon>
        <taxon>Streptophyta</taxon>
        <taxon>Klebsormidiophyceae</taxon>
        <taxon>Klebsormidiales</taxon>
        <taxon>Klebsormidiaceae</taxon>
        <taxon>Klebsormidium</taxon>
    </lineage>
</organism>
<name>A0A1Y1IAL3_KLENI</name>
<proteinExistence type="predicted"/>
<gene>
    <name evidence="1" type="ORF">KFL_003890310</name>
</gene>
<sequence length="856" mass="92990">MDPLELPGVDLCKSIVERCRFEDAVKTLRLSKQWKGLVGDDIRKIMPGHALDSEAALDSLVAFVCRSGEGVTRLRVNGSRLETAAVSNAIRTMEGSLGGLKRLTLQFGACSYSTLYAISRSLTAAPDLEFLVLSCTTFDITACEAPPVPADELTAVRRLNFTLPNEGPPCVVDCLAAFPSVERCTVSLSDVASVALRSRSLRKACVSSEHARDGSVPMVFLNAPRLADLDVLVEGAVMYVESDGSLDTLRLWSDAKVWGRELSVANLVIESSARLADMYLRHLHVKEALVKGQASPIAWDAILFELAGPTTRLVLGEPFFTSRAAFFDSCRILQDEAFVFERVTAHIGGLPESDTLGALTAIHLRCPTVVICHRCPVEDHLIVTQDDRDSFFVTYDLGSDACSDASATPQRPSTDDFWLEVPGQAPVEPGSETRVLDYDVSPPSDHGLDDAEVFYRTIAHLGDGRSTIKIAKSGAVYGMRMDDGVEALAQQWMWPEARYTDRVLQSIASWAGLKESKGGDVDIVHQAGGAGYDGRNPSFAPQLAAEGAENGVRTLSWSQQERHEQGQTSGLLTQTTVRDVGFAYELTYAWVNFGRQYVDFMDLPWCGFDAGVLPHTAEGNADGSWSWTDHTGGFEYEPKPFSESGGWVAFARDRSPDSQAVGIYFAPPPAAGWCGGFKYGRVVDPLDVRTFILESIHWDRCLDEGHVLPAEGGNYWFRFYVRIGSVQSIADAAPRAQGHVGRGSLGASAGDVSLVPCRAHAPQDMALRDCDWHALSGCIEGNCLPLLVIRRKADGRTSLSADPYAASSSGTADTDYVGFMGWATRRPEDSLGSMRSLRDILGPDQFDGPTDAYVVV</sequence>
<evidence type="ECO:0000313" key="2">
    <source>
        <dbReference type="Proteomes" id="UP000054558"/>
    </source>
</evidence>
<dbReference type="EMBL" id="DF237338">
    <property type="protein sequence ID" value="GAQ87960.1"/>
    <property type="molecule type" value="Genomic_DNA"/>
</dbReference>
<protein>
    <submittedName>
        <fullName evidence="1">Uncharacterized protein</fullName>
    </submittedName>
</protein>
<accession>A0A1Y1IAL3</accession>
<evidence type="ECO:0000313" key="1">
    <source>
        <dbReference type="EMBL" id="GAQ87960.1"/>
    </source>
</evidence>